<evidence type="ECO:0000313" key="2">
    <source>
        <dbReference type="EMBL" id="KFI40221.1"/>
    </source>
</evidence>
<dbReference type="AlphaFoldDB" id="A0A086Z121"/>
<dbReference type="KEGG" id="bact:AB656_03225"/>
<evidence type="ECO:0000256" key="1">
    <source>
        <dbReference type="SAM" id="MobiDB-lite"/>
    </source>
</evidence>
<organism evidence="2 3">
    <name type="scientific">Bifidobacterium actinocoloniiforme DSM 22766</name>
    <dbReference type="NCBI Taxonomy" id="1437605"/>
    <lineage>
        <taxon>Bacteria</taxon>
        <taxon>Bacillati</taxon>
        <taxon>Actinomycetota</taxon>
        <taxon>Actinomycetes</taxon>
        <taxon>Bifidobacteriales</taxon>
        <taxon>Bifidobacteriaceae</taxon>
        <taxon>Bifidobacterium</taxon>
    </lineage>
</organism>
<dbReference type="EMBL" id="JGYK01000001">
    <property type="protein sequence ID" value="KFI40221.1"/>
    <property type="molecule type" value="Genomic_DNA"/>
</dbReference>
<sequence length="68" mass="7463">MSAEATPMEPSAQGVAAASPAGVDEAREALFRRYPQLRAVVDSPPEQQVDAYRTVLGELQNRLRDLHE</sequence>
<evidence type="ECO:0000313" key="3">
    <source>
        <dbReference type="Proteomes" id="UP000029015"/>
    </source>
</evidence>
<reference evidence="2 3" key="1">
    <citation type="submission" date="2014-03" db="EMBL/GenBank/DDBJ databases">
        <title>Genomics of Bifidobacteria.</title>
        <authorList>
            <person name="Ventura M."/>
            <person name="Milani C."/>
            <person name="Lugli G.A."/>
        </authorList>
    </citation>
    <scope>NUCLEOTIDE SEQUENCE [LARGE SCALE GENOMIC DNA]</scope>
    <source>
        <strain evidence="2 3">DSM 22766</strain>
    </source>
</reference>
<dbReference type="STRING" id="1437605.AB656_03225"/>
<dbReference type="Proteomes" id="UP000029015">
    <property type="component" value="Unassembled WGS sequence"/>
</dbReference>
<proteinExistence type="predicted"/>
<dbReference type="PATRIC" id="fig|1437605.7.peg.664"/>
<accession>A0A086Z121</accession>
<feature type="region of interest" description="Disordered" evidence="1">
    <location>
        <begin position="1"/>
        <end position="22"/>
    </location>
</feature>
<dbReference type="RefSeq" id="WP_033503789.1">
    <property type="nucleotide sequence ID" value="NZ_CP011786.1"/>
</dbReference>
<protein>
    <submittedName>
        <fullName evidence="2">Uncharacterized protein</fullName>
    </submittedName>
</protein>
<keyword evidence="3" id="KW-1185">Reference proteome</keyword>
<gene>
    <name evidence="2" type="ORF">BACT_0923</name>
</gene>
<name>A0A086Z121_9BIFI</name>
<comment type="caution">
    <text evidence="2">The sequence shown here is derived from an EMBL/GenBank/DDBJ whole genome shotgun (WGS) entry which is preliminary data.</text>
</comment>